<dbReference type="STRING" id="2711.A0A067F4F8"/>
<dbReference type="InterPro" id="IPR036396">
    <property type="entry name" value="Cyt_P450_sf"/>
</dbReference>
<evidence type="ECO:0000256" key="6">
    <source>
        <dbReference type="SAM" id="Phobius"/>
    </source>
</evidence>
<name>A0A067F4F8_CITSI</name>
<gene>
    <name evidence="7" type="ORF">CISIN_1g0123661mg</name>
</gene>
<dbReference type="PANTHER" id="PTHR47955:SF8">
    <property type="entry name" value="CYTOCHROME P450 71D11-LIKE"/>
    <property type="match status" value="1"/>
</dbReference>
<keyword evidence="6" id="KW-0812">Transmembrane</keyword>
<protein>
    <recommendedName>
        <fullName evidence="9">Cytochrome P450</fullName>
    </recommendedName>
</protein>
<keyword evidence="6" id="KW-1133">Transmembrane helix</keyword>
<evidence type="ECO:0000256" key="4">
    <source>
        <dbReference type="ARBA" id="ARBA00023002"/>
    </source>
</evidence>
<feature type="transmembrane region" description="Helical" evidence="6">
    <location>
        <begin position="6"/>
        <end position="24"/>
    </location>
</feature>
<keyword evidence="3" id="KW-0479">Metal-binding</keyword>
<dbReference type="GO" id="GO:0016705">
    <property type="term" value="F:oxidoreductase activity, acting on paired donors, with incorporation or reduction of molecular oxygen"/>
    <property type="evidence" value="ECO:0007669"/>
    <property type="project" value="InterPro"/>
</dbReference>
<evidence type="ECO:0000313" key="7">
    <source>
        <dbReference type="EMBL" id="KDO62259.1"/>
    </source>
</evidence>
<evidence type="ECO:0008006" key="9">
    <source>
        <dbReference type="Google" id="ProtNLM"/>
    </source>
</evidence>
<accession>A0A067F4F8</accession>
<evidence type="ECO:0000313" key="8">
    <source>
        <dbReference type="Proteomes" id="UP000027120"/>
    </source>
</evidence>
<feature type="non-terminal residue" evidence="7">
    <location>
        <position position="67"/>
    </location>
</feature>
<dbReference type="Proteomes" id="UP000027120">
    <property type="component" value="Unassembled WGS sequence"/>
</dbReference>
<evidence type="ECO:0000256" key="3">
    <source>
        <dbReference type="ARBA" id="ARBA00022723"/>
    </source>
</evidence>
<dbReference type="EMBL" id="KK784921">
    <property type="protein sequence ID" value="KDO62259.1"/>
    <property type="molecule type" value="Genomic_DNA"/>
</dbReference>
<evidence type="ECO:0000256" key="5">
    <source>
        <dbReference type="ARBA" id="ARBA00023004"/>
    </source>
</evidence>
<dbReference type="GO" id="GO:0005506">
    <property type="term" value="F:iron ion binding"/>
    <property type="evidence" value="ECO:0007669"/>
    <property type="project" value="InterPro"/>
</dbReference>
<dbReference type="Gene3D" id="1.10.630.10">
    <property type="entry name" value="Cytochrome P450"/>
    <property type="match status" value="1"/>
</dbReference>
<dbReference type="GO" id="GO:0004497">
    <property type="term" value="F:monooxygenase activity"/>
    <property type="evidence" value="ECO:0007669"/>
    <property type="project" value="InterPro"/>
</dbReference>
<proteinExistence type="inferred from homology"/>
<organism evidence="7 8">
    <name type="scientific">Citrus sinensis</name>
    <name type="common">Sweet orange</name>
    <name type="synonym">Citrus aurantium var. sinensis</name>
    <dbReference type="NCBI Taxonomy" id="2711"/>
    <lineage>
        <taxon>Eukaryota</taxon>
        <taxon>Viridiplantae</taxon>
        <taxon>Streptophyta</taxon>
        <taxon>Embryophyta</taxon>
        <taxon>Tracheophyta</taxon>
        <taxon>Spermatophyta</taxon>
        <taxon>Magnoliopsida</taxon>
        <taxon>eudicotyledons</taxon>
        <taxon>Gunneridae</taxon>
        <taxon>Pentapetalae</taxon>
        <taxon>rosids</taxon>
        <taxon>malvids</taxon>
        <taxon>Sapindales</taxon>
        <taxon>Rutaceae</taxon>
        <taxon>Aurantioideae</taxon>
        <taxon>Citrus</taxon>
    </lineage>
</organism>
<evidence type="ECO:0000256" key="1">
    <source>
        <dbReference type="ARBA" id="ARBA00010617"/>
    </source>
</evidence>
<reference evidence="7 8" key="1">
    <citation type="submission" date="2014-04" db="EMBL/GenBank/DDBJ databases">
        <authorList>
            <consortium name="International Citrus Genome Consortium"/>
            <person name="Gmitter F."/>
            <person name="Chen C."/>
            <person name="Farmerie W."/>
            <person name="Harkins T."/>
            <person name="Desany B."/>
            <person name="Mohiuddin M."/>
            <person name="Kodira C."/>
            <person name="Borodovsky M."/>
            <person name="Lomsadze A."/>
            <person name="Burns P."/>
            <person name="Jenkins J."/>
            <person name="Prochnik S."/>
            <person name="Shu S."/>
            <person name="Chapman J."/>
            <person name="Pitluck S."/>
            <person name="Schmutz J."/>
            <person name="Rokhsar D."/>
        </authorList>
    </citation>
    <scope>NUCLEOTIDE SEQUENCE</scope>
</reference>
<comment type="similarity">
    <text evidence="1">Belongs to the cytochrome P450 family.</text>
</comment>
<keyword evidence="8" id="KW-1185">Reference proteome</keyword>
<keyword evidence="4" id="KW-0560">Oxidoreductase</keyword>
<dbReference type="PANTHER" id="PTHR47955">
    <property type="entry name" value="CYTOCHROME P450 FAMILY 71 PROTEIN"/>
    <property type="match status" value="1"/>
</dbReference>
<dbReference type="AlphaFoldDB" id="A0A067F4F8"/>
<dbReference type="GO" id="GO:0020037">
    <property type="term" value="F:heme binding"/>
    <property type="evidence" value="ECO:0007669"/>
    <property type="project" value="InterPro"/>
</dbReference>
<keyword evidence="5" id="KW-0408">Iron</keyword>
<sequence length="67" mass="7539">MELEFPTFQIFLAFLVFVFILLKLEKTSKTNNTTSNLPPGPRKLPVIGNLHQLVGSLPHHGLRDLAK</sequence>
<keyword evidence="2" id="KW-0349">Heme</keyword>
<evidence type="ECO:0000256" key="2">
    <source>
        <dbReference type="ARBA" id="ARBA00022617"/>
    </source>
</evidence>
<keyword evidence="6" id="KW-0472">Membrane</keyword>